<dbReference type="PATRIC" id="fig|1225564.3.peg.4682"/>
<evidence type="ECO:0000256" key="1">
    <source>
        <dbReference type="ARBA" id="ARBA00006295"/>
    </source>
</evidence>
<protein>
    <recommendedName>
        <fullName evidence="3">ParB-like N-terminal domain-containing protein</fullName>
    </recommendedName>
</protein>
<dbReference type="InterPro" id="IPR003115">
    <property type="entry name" value="ParB_N"/>
</dbReference>
<dbReference type="PANTHER" id="PTHR33375">
    <property type="entry name" value="CHROMOSOME-PARTITIONING PROTEIN PARB-RELATED"/>
    <property type="match status" value="1"/>
</dbReference>
<name>A0A0H1R9G1_9HYPH</name>
<dbReference type="InterPro" id="IPR036086">
    <property type="entry name" value="ParB/Sulfiredoxin_sf"/>
</dbReference>
<feature type="region of interest" description="Disordered" evidence="2">
    <location>
        <begin position="1"/>
        <end position="28"/>
    </location>
</feature>
<dbReference type="Gene3D" id="1.10.10.2830">
    <property type="match status" value="1"/>
</dbReference>
<dbReference type="GO" id="GO:0003677">
    <property type="term" value="F:DNA binding"/>
    <property type="evidence" value="ECO:0007669"/>
    <property type="project" value="InterPro"/>
</dbReference>
<comment type="caution">
    <text evidence="4">The sequence shown here is derived from an EMBL/GenBank/DDBJ whole genome shotgun (WGS) entry which is preliminary data.</text>
</comment>
<dbReference type="Pfam" id="PF07506">
    <property type="entry name" value="RepB"/>
    <property type="match status" value="1"/>
</dbReference>
<evidence type="ECO:0000313" key="4">
    <source>
        <dbReference type="EMBL" id="KLK91840.1"/>
    </source>
</evidence>
<accession>A0A0H1R9G1</accession>
<dbReference type="SMART" id="SM00470">
    <property type="entry name" value="ParB"/>
    <property type="match status" value="1"/>
</dbReference>
<evidence type="ECO:0000259" key="3">
    <source>
        <dbReference type="SMART" id="SM00470"/>
    </source>
</evidence>
<dbReference type="CDD" id="cd16405">
    <property type="entry name" value="RepB_like_N"/>
    <property type="match status" value="1"/>
</dbReference>
<feature type="domain" description="ParB-like N-terminal" evidence="3">
    <location>
        <begin position="81"/>
        <end position="172"/>
    </location>
</feature>
<evidence type="ECO:0000313" key="5">
    <source>
        <dbReference type="Proteomes" id="UP000035489"/>
    </source>
</evidence>
<evidence type="ECO:0000256" key="2">
    <source>
        <dbReference type="SAM" id="MobiDB-lite"/>
    </source>
</evidence>
<dbReference type="EMBL" id="LCYG01000044">
    <property type="protein sequence ID" value="KLK91840.1"/>
    <property type="molecule type" value="Genomic_DNA"/>
</dbReference>
<dbReference type="OrthoDB" id="7908920at2"/>
<dbReference type="InterPro" id="IPR004437">
    <property type="entry name" value="ParB/RepB/Spo0J"/>
</dbReference>
<dbReference type="InterPro" id="IPR037972">
    <property type="entry name" value="RepB_N"/>
</dbReference>
<reference evidence="4 5" key="1">
    <citation type="submission" date="2015-05" db="EMBL/GenBank/DDBJ databases">
        <title>Draft genome sequence of Microvirga vignae strain BR3299, a novel nitrogen fixing bacteria isolated from Brazil semi-aired region.</title>
        <authorList>
            <person name="Zilli J.E."/>
            <person name="Passos S.R."/>
            <person name="Leite J."/>
            <person name="Baldani J.I."/>
            <person name="Xavier G.R."/>
            <person name="Rumjaneck N.G."/>
            <person name="Simoes-Araujo J.L."/>
        </authorList>
    </citation>
    <scope>NUCLEOTIDE SEQUENCE [LARGE SCALE GENOMIC DNA]</scope>
    <source>
        <strain evidence="4 5">BR3299</strain>
    </source>
</reference>
<dbReference type="AlphaFoldDB" id="A0A0H1R9G1"/>
<dbReference type="NCBIfam" id="TIGR03454">
    <property type="entry name" value="partition_RepB"/>
    <property type="match status" value="1"/>
</dbReference>
<dbReference type="Proteomes" id="UP000035489">
    <property type="component" value="Unassembled WGS sequence"/>
</dbReference>
<gene>
    <name evidence="4" type="ORF">AA309_17765</name>
</gene>
<dbReference type="InterPro" id="IPR017819">
    <property type="entry name" value="Plasmid_partition_RepB"/>
</dbReference>
<dbReference type="Pfam" id="PF02195">
    <property type="entry name" value="ParB_N"/>
    <property type="match status" value="1"/>
</dbReference>
<dbReference type="STRING" id="1225564.AA309_17765"/>
<sequence length="346" mass="37680">MRKGILIARTASEDTPVEQAGDAEARAPRNRLRPLLNAPGLVTDPAARPVGALGQSLNEFQAKAQRAEEIEQKLAQGQSVVDLDPMLVDPSFVTDRLPNTDGAHQRLVEAIRENGQLIPILVRPHPEKDGYYQVAFGHRRLRAVKELGRQVRAIVRNLSDEELVIAQGQENNEREDLSFIERALFAHHLERKGFSRATITAALSVHKTDLSTMLSIVARIPPALIDAIGPASKTGRRSWMALADALKGKSEIKKAEVAASSESFNALDSDARFAAIAKALITPKAIGASITIKDPKGRQFARAERTSSATVLKIDEKAAPAFGQYLLDKLPELLVAFESESQRADG</sequence>
<dbReference type="GO" id="GO:0005694">
    <property type="term" value="C:chromosome"/>
    <property type="evidence" value="ECO:0007669"/>
    <property type="project" value="TreeGrafter"/>
</dbReference>
<dbReference type="PANTHER" id="PTHR33375:SF1">
    <property type="entry name" value="CHROMOSOME-PARTITIONING PROTEIN PARB-RELATED"/>
    <property type="match status" value="1"/>
</dbReference>
<dbReference type="SUPFAM" id="SSF109709">
    <property type="entry name" value="KorB DNA-binding domain-like"/>
    <property type="match status" value="1"/>
</dbReference>
<dbReference type="RefSeq" id="WP_047190362.1">
    <property type="nucleotide sequence ID" value="NZ_LCYG01000044.1"/>
</dbReference>
<dbReference type="GO" id="GO:0007059">
    <property type="term" value="P:chromosome segregation"/>
    <property type="evidence" value="ECO:0007669"/>
    <property type="project" value="TreeGrafter"/>
</dbReference>
<organism evidence="4 5">
    <name type="scientific">Microvirga vignae</name>
    <dbReference type="NCBI Taxonomy" id="1225564"/>
    <lineage>
        <taxon>Bacteria</taxon>
        <taxon>Pseudomonadati</taxon>
        <taxon>Pseudomonadota</taxon>
        <taxon>Alphaproteobacteria</taxon>
        <taxon>Hyphomicrobiales</taxon>
        <taxon>Methylobacteriaceae</taxon>
        <taxon>Microvirga</taxon>
    </lineage>
</organism>
<dbReference type="Gene3D" id="3.90.1530.30">
    <property type="match status" value="1"/>
</dbReference>
<comment type="similarity">
    <text evidence="1">Belongs to the ParB family.</text>
</comment>
<dbReference type="SUPFAM" id="SSF110849">
    <property type="entry name" value="ParB/Sulfiredoxin"/>
    <property type="match status" value="1"/>
</dbReference>
<keyword evidence="5" id="KW-1185">Reference proteome</keyword>
<dbReference type="NCBIfam" id="TIGR00180">
    <property type="entry name" value="parB_part"/>
    <property type="match status" value="1"/>
</dbReference>
<proteinExistence type="inferred from homology"/>
<dbReference type="InterPro" id="IPR050336">
    <property type="entry name" value="Chromosome_partition/occlusion"/>
</dbReference>
<dbReference type="InterPro" id="IPR011111">
    <property type="entry name" value="Plasmid_RepB"/>
</dbReference>